<feature type="compositionally biased region" description="Low complexity" evidence="1">
    <location>
        <begin position="31"/>
        <end position="64"/>
    </location>
</feature>
<feature type="compositionally biased region" description="Basic and acidic residues" evidence="1">
    <location>
        <begin position="66"/>
        <end position="76"/>
    </location>
</feature>
<name>A0ABV9QWR4_9GAMM</name>
<evidence type="ECO:0000313" key="3">
    <source>
        <dbReference type="Proteomes" id="UP001595886"/>
    </source>
</evidence>
<feature type="region of interest" description="Disordered" evidence="1">
    <location>
        <begin position="134"/>
        <end position="177"/>
    </location>
</feature>
<evidence type="ECO:0000313" key="2">
    <source>
        <dbReference type="EMBL" id="MFC4821460.1"/>
    </source>
</evidence>
<feature type="compositionally biased region" description="Polar residues" evidence="1">
    <location>
        <begin position="79"/>
        <end position="92"/>
    </location>
</feature>
<feature type="region of interest" description="Disordered" evidence="1">
    <location>
        <begin position="1"/>
        <end position="92"/>
    </location>
</feature>
<evidence type="ECO:0008006" key="4">
    <source>
        <dbReference type="Google" id="ProtNLM"/>
    </source>
</evidence>
<comment type="caution">
    <text evidence="2">The sequence shown here is derived from an EMBL/GenBank/DDBJ whole genome shotgun (WGS) entry which is preliminary data.</text>
</comment>
<dbReference type="Proteomes" id="UP001595886">
    <property type="component" value="Unassembled WGS sequence"/>
</dbReference>
<keyword evidence="3" id="KW-1185">Reference proteome</keyword>
<protein>
    <recommendedName>
        <fullName evidence="4">Outer membrane protein beta-barrel domain-containing protein</fullName>
    </recommendedName>
</protein>
<gene>
    <name evidence="2" type="ORF">ACFO6Q_14090</name>
</gene>
<feature type="compositionally biased region" description="Low complexity" evidence="1">
    <location>
        <begin position="134"/>
        <end position="146"/>
    </location>
</feature>
<organism evidence="2 3">
    <name type="scientific">Dokdonella ginsengisoli</name>
    <dbReference type="NCBI Taxonomy" id="363846"/>
    <lineage>
        <taxon>Bacteria</taxon>
        <taxon>Pseudomonadati</taxon>
        <taxon>Pseudomonadota</taxon>
        <taxon>Gammaproteobacteria</taxon>
        <taxon>Lysobacterales</taxon>
        <taxon>Rhodanobacteraceae</taxon>
        <taxon>Dokdonella</taxon>
    </lineage>
</organism>
<accession>A0ABV9QWR4</accession>
<sequence length="356" mass="35279">MSDSTGGVGGAGAGGGANVHGSNDTHDTRGADSAGSADAGGASAAGTAQASAPASGTAASAQASEDSARAHPEAHYSSEAPNPTGPTQDQVDSLTSANVTTPMSMQAQMSAISQTTAAVQKAAESAAAIGFSPSASETAPAESSFSIANSPATLDGRPKVDPKTSLGELGPTFSQTVDADKPSVTITMKNPGMLAAGDGVTVSAVLHDAAAPKKTGVPSLDVTATYNSVLATPAQDEAVKSVPAQVPGVQFGLGLTAVGTPNMAVNADAVLKGLDRSVEVKAGYNFQTKAVSLDGKLSVKSVDVIAHQDWTANGASNTSVGVQYNFTDNFWAKVEVRNKAGAGSSFYGGFGLKGKF</sequence>
<reference evidence="3" key="1">
    <citation type="journal article" date="2019" name="Int. J. Syst. Evol. Microbiol.">
        <title>The Global Catalogue of Microorganisms (GCM) 10K type strain sequencing project: providing services to taxonomists for standard genome sequencing and annotation.</title>
        <authorList>
            <consortium name="The Broad Institute Genomics Platform"/>
            <consortium name="The Broad Institute Genome Sequencing Center for Infectious Disease"/>
            <person name="Wu L."/>
            <person name="Ma J."/>
        </authorList>
    </citation>
    <scope>NUCLEOTIDE SEQUENCE [LARGE SCALE GENOMIC DNA]</scope>
    <source>
        <strain evidence="3">CCUG 30340</strain>
    </source>
</reference>
<proteinExistence type="predicted"/>
<evidence type="ECO:0000256" key="1">
    <source>
        <dbReference type="SAM" id="MobiDB-lite"/>
    </source>
</evidence>
<dbReference type="RefSeq" id="WP_380021738.1">
    <property type="nucleotide sequence ID" value="NZ_JBHSHD010000010.1"/>
</dbReference>
<feature type="compositionally biased region" description="Gly residues" evidence="1">
    <location>
        <begin position="1"/>
        <end position="18"/>
    </location>
</feature>
<dbReference type="EMBL" id="JBHSHD010000010">
    <property type="protein sequence ID" value="MFC4821460.1"/>
    <property type="molecule type" value="Genomic_DNA"/>
</dbReference>